<accession>A0AAD7ZCT2</accession>
<dbReference type="EMBL" id="JASPKZ010008902">
    <property type="protein sequence ID" value="KAJ9578178.1"/>
    <property type="molecule type" value="Genomic_DNA"/>
</dbReference>
<sequence>MFGFIDESGELKRVSYSANNKTGFQSVGTLAPGEEKTETATKAPPTPPLLYQQIIRPLHGVSTDNQATTRRPLFRPSLARDSLTTTTNKPLDPSSRKPVLLYAQSIAPATASDAIETSTRPTVIQTIPRSRRPHEILSSTERPIGLTTRRPLQLYGQYIRQHPGVPGGQPIKQIYVTPAPVEEASEHPEASTVRTSGIIYGHYVNPTQSPDVTTVPGQLLRRVVLARRPAAVTESTESTALHAKQIEEKKEKEDDKKGLKGNNLRRQLSQQDRNSQAIRIRQSGTDDTGDVYGGSIGGSPRPIPATPFRSLFAPPQPRAAQSAVLQSQLLQGIPTPRPVPPGYPQDDLATRVPPGAVPSGVGGSIRIPLGVLRGGVLDPRVPPGSFQYTPPQGYQYLPPQGANPDLQEQLLQLLLGRQAPRQPVYDYPYRQQTPVQQLTPFQLALMMTLGENIPPELLDDPYQPLNRQQPAYNPQQVPYNRQVPYPVAYNPQLPYTPQAPYPAQQPGYPPVQPGGPYGQQTPYNPSLPYPQQGPEYTPQQYPQYYPGQLPYQGQLPYYIRRRLRYRPQPVYNQGLPFPNGQAVPPDFYQQQIPYPGRNGVVGYPQELLPDEYRDALLLRMLLAVRAAQQGRPQHRPIEQNPNIQERSQPYFATDSSTTSTTTLRPRTLAPVRNVQILDPITEETQAKRSTEKPPSRS</sequence>
<feature type="region of interest" description="Disordered" evidence="2">
    <location>
        <begin position="628"/>
        <end position="697"/>
    </location>
</feature>
<feature type="compositionally biased region" description="Basic and acidic residues" evidence="2">
    <location>
        <begin position="244"/>
        <end position="258"/>
    </location>
</feature>
<reference evidence="3" key="2">
    <citation type="submission" date="2023-05" db="EMBL/GenBank/DDBJ databases">
        <authorList>
            <person name="Fouks B."/>
        </authorList>
    </citation>
    <scope>NUCLEOTIDE SEQUENCE</scope>
    <source>
        <strain evidence="3">Stay&amp;Tobe</strain>
        <tissue evidence="3">Testes</tissue>
    </source>
</reference>
<dbReference type="InterPro" id="IPR000618">
    <property type="entry name" value="Insect_cuticle"/>
</dbReference>
<keyword evidence="1" id="KW-0193">Cuticle</keyword>
<feature type="region of interest" description="Disordered" evidence="2">
    <location>
        <begin position="229"/>
        <end position="305"/>
    </location>
</feature>
<dbReference type="PROSITE" id="PS51155">
    <property type="entry name" value="CHIT_BIND_RR_2"/>
    <property type="match status" value="1"/>
</dbReference>
<dbReference type="GO" id="GO:0042302">
    <property type="term" value="F:structural constituent of cuticle"/>
    <property type="evidence" value="ECO:0007669"/>
    <property type="project" value="UniProtKB-UniRule"/>
</dbReference>
<evidence type="ECO:0000256" key="2">
    <source>
        <dbReference type="SAM" id="MobiDB-lite"/>
    </source>
</evidence>
<evidence type="ECO:0000313" key="3">
    <source>
        <dbReference type="EMBL" id="KAJ9578178.1"/>
    </source>
</evidence>
<name>A0AAD7ZCT2_DIPPU</name>
<feature type="compositionally biased region" description="Basic and acidic residues" evidence="2">
    <location>
        <begin position="684"/>
        <end position="697"/>
    </location>
</feature>
<feature type="compositionally biased region" description="Low complexity" evidence="2">
    <location>
        <begin position="495"/>
        <end position="506"/>
    </location>
</feature>
<dbReference type="AlphaFoldDB" id="A0AAD7ZCT2"/>
<dbReference type="Proteomes" id="UP001233999">
    <property type="component" value="Unassembled WGS sequence"/>
</dbReference>
<feature type="compositionally biased region" description="Polar residues" evidence="2">
    <location>
        <begin position="264"/>
        <end position="286"/>
    </location>
</feature>
<comment type="caution">
    <text evidence="3">The sequence shown here is derived from an EMBL/GenBank/DDBJ whole genome shotgun (WGS) entry which is preliminary data.</text>
</comment>
<protein>
    <submittedName>
        <fullName evidence="3">Uncharacterized protein</fullName>
    </submittedName>
</protein>
<feature type="compositionally biased region" description="Low complexity" evidence="2">
    <location>
        <begin position="653"/>
        <end position="662"/>
    </location>
</feature>
<gene>
    <name evidence="3" type="ORF">L9F63_005567</name>
</gene>
<proteinExistence type="predicted"/>
<evidence type="ECO:0000313" key="4">
    <source>
        <dbReference type="Proteomes" id="UP001233999"/>
    </source>
</evidence>
<feature type="region of interest" description="Disordered" evidence="2">
    <location>
        <begin position="22"/>
        <end position="48"/>
    </location>
</feature>
<organism evidence="3 4">
    <name type="scientific">Diploptera punctata</name>
    <name type="common">Pacific beetle cockroach</name>
    <dbReference type="NCBI Taxonomy" id="6984"/>
    <lineage>
        <taxon>Eukaryota</taxon>
        <taxon>Metazoa</taxon>
        <taxon>Ecdysozoa</taxon>
        <taxon>Arthropoda</taxon>
        <taxon>Hexapoda</taxon>
        <taxon>Insecta</taxon>
        <taxon>Pterygota</taxon>
        <taxon>Neoptera</taxon>
        <taxon>Polyneoptera</taxon>
        <taxon>Dictyoptera</taxon>
        <taxon>Blattodea</taxon>
        <taxon>Blaberoidea</taxon>
        <taxon>Blaberidae</taxon>
        <taxon>Diplopterinae</taxon>
        <taxon>Diploptera</taxon>
    </lineage>
</organism>
<reference evidence="3" key="1">
    <citation type="journal article" date="2023" name="IScience">
        <title>Live-bearing cockroach genome reveals convergent evolutionary mechanisms linked to viviparity in insects and beyond.</title>
        <authorList>
            <person name="Fouks B."/>
            <person name="Harrison M.C."/>
            <person name="Mikhailova A.A."/>
            <person name="Marchal E."/>
            <person name="English S."/>
            <person name="Carruthers M."/>
            <person name="Jennings E.C."/>
            <person name="Chiamaka E.L."/>
            <person name="Frigard R.A."/>
            <person name="Pippel M."/>
            <person name="Attardo G.M."/>
            <person name="Benoit J.B."/>
            <person name="Bornberg-Bauer E."/>
            <person name="Tobe S.S."/>
        </authorList>
    </citation>
    <scope>NUCLEOTIDE SEQUENCE</scope>
    <source>
        <strain evidence="3">Stay&amp;Tobe</strain>
    </source>
</reference>
<feature type="region of interest" description="Disordered" evidence="2">
    <location>
        <begin position="495"/>
        <end position="525"/>
    </location>
</feature>
<evidence type="ECO:0000256" key="1">
    <source>
        <dbReference type="PROSITE-ProRule" id="PRU00497"/>
    </source>
</evidence>
<feature type="region of interest" description="Disordered" evidence="2">
    <location>
        <begin position="61"/>
        <end position="96"/>
    </location>
</feature>
<keyword evidence="4" id="KW-1185">Reference proteome</keyword>